<feature type="coiled-coil region" evidence="1">
    <location>
        <begin position="108"/>
        <end position="135"/>
    </location>
</feature>
<evidence type="ECO:0008006" key="5">
    <source>
        <dbReference type="Google" id="ProtNLM"/>
    </source>
</evidence>
<evidence type="ECO:0000256" key="1">
    <source>
        <dbReference type="SAM" id="Coils"/>
    </source>
</evidence>
<evidence type="ECO:0000313" key="4">
    <source>
        <dbReference type="Proteomes" id="UP000243579"/>
    </source>
</evidence>
<protein>
    <recommendedName>
        <fullName evidence="5">Coiled-coil SMC6 And NSE5 INteracting (CANIN) domain-containing protein</fullName>
    </recommendedName>
</protein>
<dbReference type="OrthoDB" id="110562at2759"/>
<evidence type="ECO:0000313" key="3">
    <source>
        <dbReference type="EMBL" id="OQR91514.1"/>
    </source>
</evidence>
<proteinExistence type="predicted"/>
<organism evidence="3 4">
    <name type="scientific">Achlya hypogyna</name>
    <name type="common">Oomycete</name>
    <name type="synonym">Protoachlya hypogyna</name>
    <dbReference type="NCBI Taxonomy" id="1202772"/>
    <lineage>
        <taxon>Eukaryota</taxon>
        <taxon>Sar</taxon>
        <taxon>Stramenopiles</taxon>
        <taxon>Oomycota</taxon>
        <taxon>Saprolegniomycetes</taxon>
        <taxon>Saprolegniales</taxon>
        <taxon>Achlyaceae</taxon>
        <taxon>Achlya</taxon>
    </lineage>
</organism>
<evidence type="ECO:0000256" key="2">
    <source>
        <dbReference type="SAM" id="MobiDB-lite"/>
    </source>
</evidence>
<keyword evidence="4" id="KW-1185">Reference proteome</keyword>
<dbReference type="Proteomes" id="UP000243579">
    <property type="component" value="Unassembled WGS sequence"/>
</dbReference>
<dbReference type="AlphaFoldDB" id="A0A1V9Z0C9"/>
<sequence>MRRSSRVQAAVLAAQVVEDADAKPAAEATTRAPRKGSRTSTSPSHPRMTALKKAADTTDSDEELRRQLADARPVKKRATKRKDTSSSIALISDIDALLASEDIETERRKEHARKLQRIRQEAADVKELSSAMDNEIAANLKDLQADEHLFSIEKAHEVEQFGYIFEPMTQPLPVPKFTGPLSDPTFGTLFKAITDVKDDMELGLLLHSKVVLLYLHRKCSVAEAPTEIWEWLLKLVSSHVDSHIVRGAFLNLFLLMSTGRDVDVLTSGLPMALFAHHVAVPVGLPPHCLTLTHFLRAFQLYGFAETKRALSSVARATARHAPHGDPLPFPSVNMEYTVAVLIVALRTGSIQMPDFDTFCAVIFFLRLQFEDVIRPQLLELTSYALEALLDQFSAREWRRDYARKLIKKIASVKEGFFQSAAGWLTIARRLPRTERGTQLTTGLAVYVLQHRIDVDDNTDEEPLEFPVKCEIVLDIVASIVDSLTSLYAGTNARETAPPYEMICMKIGLMDLALQAYLNEVQTADISLLLGKLDQLADTNKAMQCEEWHQLKTLVSLMHRKYAPEHLRIGRPSPKAKTVLFLEE</sequence>
<comment type="caution">
    <text evidence="3">The sequence shown here is derived from an EMBL/GenBank/DDBJ whole genome shotgun (WGS) entry which is preliminary data.</text>
</comment>
<reference evidence="3 4" key="1">
    <citation type="journal article" date="2014" name="Genome Biol. Evol.">
        <title>The secreted proteins of Achlya hypogyna and Thraustotheca clavata identify the ancestral oomycete secretome and reveal gene acquisitions by horizontal gene transfer.</title>
        <authorList>
            <person name="Misner I."/>
            <person name="Blouin N."/>
            <person name="Leonard G."/>
            <person name="Richards T.A."/>
            <person name="Lane C.E."/>
        </authorList>
    </citation>
    <scope>NUCLEOTIDE SEQUENCE [LARGE SCALE GENOMIC DNA]</scope>
    <source>
        <strain evidence="3 4">ATCC 48635</strain>
    </source>
</reference>
<accession>A0A1V9Z0C9</accession>
<dbReference type="EMBL" id="JNBR01000521">
    <property type="protein sequence ID" value="OQR91514.1"/>
    <property type="molecule type" value="Genomic_DNA"/>
</dbReference>
<keyword evidence="1" id="KW-0175">Coiled coil</keyword>
<name>A0A1V9Z0C9_ACHHY</name>
<feature type="region of interest" description="Disordered" evidence="2">
    <location>
        <begin position="16"/>
        <end position="63"/>
    </location>
</feature>
<gene>
    <name evidence="3" type="ORF">ACHHYP_04609</name>
</gene>